<dbReference type="OrthoDB" id="879470at2"/>
<proteinExistence type="predicted"/>
<reference evidence="1 2" key="1">
    <citation type="submission" date="2014-09" db="EMBL/GenBank/DDBJ databases">
        <title>Genome sequence of Flavobacterium aquidurense RC62.</title>
        <authorList>
            <person name="Kim J.F."/>
            <person name="Kwak M.-J."/>
        </authorList>
    </citation>
    <scope>NUCLEOTIDE SEQUENCE [LARGE SCALE GENOMIC DNA]</scope>
    <source>
        <strain evidence="1 2">RC62</strain>
    </source>
</reference>
<dbReference type="STRING" id="362413.RC62_4280"/>
<accession>A0A0Q0S5U9</accession>
<gene>
    <name evidence="1" type="ORF">RC62_4280</name>
</gene>
<dbReference type="RefSeq" id="WP_055093815.1">
    <property type="nucleotide sequence ID" value="NZ_JRLF01000009.1"/>
</dbReference>
<protein>
    <submittedName>
        <fullName evidence="1">Uncharacterized protein</fullName>
    </submittedName>
</protein>
<dbReference type="PATRIC" id="fig|362413.3.peg.4202"/>
<name>A0A0Q0S5U9_9FLAO</name>
<evidence type="ECO:0000313" key="1">
    <source>
        <dbReference type="EMBL" id="KQB40906.1"/>
    </source>
</evidence>
<dbReference type="EMBL" id="JRLF01000009">
    <property type="protein sequence ID" value="KQB40906.1"/>
    <property type="molecule type" value="Genomic_DNA"/>
</dbReference>
<comment type="caution">
    <text evidence="1">The sequence shown here is derived from an EMBL/GenBank/DDBJ whole genome shotgun (WGS) entry which is preliminary data.</text>
</comment>
<organism evidence="1 2">
    <name type="scientific">Flavobacterium aquidurense</name>
    <dbReference type="NCBI Taxonomy" id="362413"/>
    <lineage>
        <taxon>Bacteria</taxon>
        <taxon>Pseudomonadati</taxon>
        <taxon>Bacteroidota</taxon>
        <taxon>Flavobacteriia</taxon>
        <taxon>Flavobacteriales</taxon>
        <taxon>Flavobacteriaceae</taxon>
        <taxon>Flavobacterium</taxon>
    </lineage>
</organism>
<evidence type="ECO:0000313" key="2">
    <source>
        <dbReference type="Proteomes" id="UP000050443"/>
    </source>
</evidence>
<sequence length="199" mass="23383">MKQEILLQIQKLGGNINNIKGNSLQEDLESIEFKHPLYPDDFADELYGVDEFYKNNLPLYVASKKAFYNNLLDHFFSDHEIPYGQAFFRNFLFTPFKKGSEDFDELDGLVEESEIREVVTGGDLEFMCICYSYGFPDQYFICLTDPNPENPTVYGTDHEVFFQEIENEGTLEDFFKRFLTKDKFLEIVENYIENLKTDK</sequence>
<dbReference type="AlphaFoldDB" id="A0A0Q0S5U9"/>
<dbReference type="Proteomes" id="UP000050443">
    <property type="component" value="Unassembled WGS sequence"/>
</dbReference>